<comment type="subcellular location">
    <subcellularLocation>
        <location evidence="1">Cell envelope</location>
    </subcellularLocation>
</comment>
<dbReference type="PROSITE" id="PS51257">
    <property type="entry name" value="PROKAR_LIPOPROTEIN"/>
    <property type="match status" value="1"/>
</dbReference>
<keyword evidence="4 6" id="KW-0732">Signal</keyword>
<evidence type="ECO:0000256" key="1">
    <source>
        <dbReference type="ARBA" id="ARBA00004196"/>
    </source>
</evidence>
<dbReference type="Pfam" id="PF01497">
    <property type="entry name" value="Peripla_BP_2"/>
    <property type="match status" value="1"/>
</dbReference>
<feature type="domain" description="Fe/B12 periplasmic-binding" evidence="7">
    <location>
        <begin position="90"/>
        <end position="342"/>
    </location>
</feature>
<keyword evidence="9" id="KW-1185">Reference proteome</keyword>
<dbReference type="Proteomes" id="UP001596378">
    <property type="component" value="Unassembled WGS sequence"/>
</dbReference>
<dbReference type="PANTHER" id="PTHR30532:SF26">
    <property type="entry name" value="IRON(3+)-HYDROXAMATE-BINDING PROTEIN FHUD"/>
    <property type="match status" value="1"/>
</dbReference>
<feature type="compositionally biased region" description="Low complexity" evidence="5">
    <location>
        <begin position="36"/>
        <end position="61"/>
    </location>
</feature>
<evidence type="ECO:0000256" key="4">
    <source>
        <dbReference type="ARBA" id="ARBA00022729"/>
    </source>
</evidence>
<feature type="region of interest" description="Disordered" evidence="5">
    <location>
        <begin position="36"/>
        <end position="70"/>
    </location>
</feature>
<evidence type="ECO:0000256" key="5">
    <source>
        <dbReference type="SAM" id="MobiDB-lite"/>
    </source>
</evidence>
<dbReference type="RefSeq" id="WP_378050666.1">
    <property type="nucleotide sequence ID" value="NZ_JBHMDN010000028.1"/>
</dbReference>
<evidence type="ECO:0000313" key="8">
    <source>
        <dbReference type="EMBL" id="MFC7147392.1"/>
    </source>
</evidence>
<keyword evidence="3" id="KW-0813">Transport</keyword>
<feature type="chain" id="PRO_5045457507" evidence="6">
    <location>
        <begin position="33"/>
        <end position="342"/>
    </location>
</feature>
<feature type="signal peptide" evidence="6">
    <location>
        <begin position="1"/>
        <end position="32"/>
    </location>
</feature>
<evidence type="ECO:0000256" key="2">
    <source>
        <dbReference type="ARBA" id="ARBA00008814"/>
    </source>
</evidence>
<evidence type="ECO:0000256" key="6">
    <source>
        <dbReference type="SAM" id="SignalP"/>
    </source>
</evidence>
<comment type="caution">
    <text evidence="8">The sequence shown here is derived from an EMBL/GenBank/DDBJ whole genome shotgun (WGS) entry which is preliminary data.</text>
</comment>
<dbReference type="InterPro" id="IPR051313">
    <property type="entry name" value="Bact_iron-sidero_bind"/>
</dbReference>
<evidence type="ECO:0000259" key="7">
    <source>
        <dbReference type="PROSITE" id="PS50983"/>
    </source>
</evidence>
<organism evidence="8 9">
    <name type="scientific">Cohnella cellulosilytica</name>
    <dbReference type="NCBI Taxonomy" id="986710"/>
    <lineage>
        <taxon>Bacteria</taxon>
        <taxon>Bacillati</taxon>
        <taxon>Bacillota</taxon>
        <taxon>Bacilli</taxon>
        <taxon>Bacillales</taxon>
        <taxon>Paenibacillaceae</taxon>
        <taxon>Cohnella</taxon>
    </lineage>
</organism>
<dbReference type="PROSITE" id="PS50983">
    <property type="entry name" value="FE_B12_PBP"/>
    <property type="match status" value="1"/>
</dbReference>
<dbReference type="EMBL" id="JBHTAI010000001">
    <property type="protein sequence ID" value="MFC7147392.1"/>
    <property type="molecule type" value="Genomic_DNA"/>
</dbReference>
<accession>A0ABW2F5G2</accession>
<sequence>MYFKFKLDKRYRLGWALCIAAMLLLSACGADKSESATSAAPSASSASEAPASSPASSGSPADHTDNSAGEATRTFGTIMGDVEIPAHPQRIIAQGLLPYFLMFDVKPIGSTSWEIEYPHLAGLTDGIEDTGFIDNASVEKILSLQPDLIVTVEPTLYEPFSKIAPTVVIPYDKIGDVHEDTRLFGELLGKQDEAEQILAEFDRKTEETKEKLSPILNGNETFSLVGAFDKTYYIYGSGIYRGGLTLYKYLGLRAPSIIQEQIIDKNKDLLEISLEKIPEYAGDHIFLDVSNGASFDESGGLWQSIAAVKNGKVHKLDTDIFWPYDPLAISQQMDEIVKMLLP</sequence>
<reference evidence="9" key="1">
    <citation type="journal article" date="2019" name="Int. J. Syst. Evol. Microbiol.">
        <title>The Global Catalogue of Microorganisms (GCM) 10K type strain sequencing project: providing services to taxonomists for standard genome sequencing and annotation.</title>
        <authorList>
            <consortium name="The Broad Institute Genomics Platform"/>
            <consortium name="The Broad Institute Genome Sequencing Center for Infectious Disease"/>
            <person name="Wu L."/>
            <person name="Ma J."/>
        </authorList>
    </citation>
    <scope>NUCLEOTIDE SEQUENCE [LARGE SCALE GENOMIC DNA]</scope>
    <source>
        <strain evidence="9">KCTC 12907</strain>
    </source>
</reference>
<protein>
    <submittedName>
        <fullName evidence="8">Iron-hydroxamate ABC transporter substrate-binding protein</fullName>
    </submittedName>
</protein>
<dbReference type="Gene3D" id="3.40.50.1980">
    <property type="entry name" value="Nitrogenase molybdenum iron protein domain"/>
    <property type="match status" value="2"/>
</dbReference>
<evidence type="ECO:0000256" key="3">
    <source>
        <dbReference type="ARBA" id="ARBA00022448"/>
    </source>
</evidence>
<dbReference type="InterPro" id="IPR002491">
    <property type="entry name" value="ABC_transptr_periplasmic_BD"/>
</dbReference>
<name>A0ABW2F5G2_9BACL</name>
<evidence type="ECO:0000313" key="9">
    <source>
        <dbReference type="Proteomes" id="UP001596378"/>
    </source>
</evidence>
<dbReference type="CDD" id="cd01138">
    <property type="entry name" value="FeuA"/>
    <property type="match status" value="1"/>
</dbReference>
<comment type="similarity">
    <text evidence="2">Belongs to the bacterial solute-binding protein 8 family.</text>
</comment>
<dbReference type="SUPFAM" id="SSF53807">
    <property type="entry name" value="Helical backbone' metal receptor"/>
    <property type="match status" value="1"/>
</dbReference>
<proteinExistence type="inferred from homology"/>
<dbReference type="PANTHER" id="PTHR30532">
    <property type="entry name" value="IRON III DICITRATE-BINDING PERIPLASMIC PROTEIN"/>
    <property type="match status" value="1"/>
</dbReference>
<gene>
    <name evidence="8" type="ORF">ACFQMJ_02495</name>
</gene>